<accession>A0A1A9ZCX4</accession>
<feature type="region of interest" description="Disordered" evidence="1">
    <location>
        <begin position="85"/>
        <end position="108"/>
    </location>
</feature>
<name>A0A1A9ZCX4_GLOPL</name>
<dbReference type="AlphaFoldDB" id="A0A1A9ZCX4"/>
<organism evidence="2 3">
    <name type="scientific">Glossina pallidipes</name>
    <name type="common">Tsetse fly</name>
    <dbReference type="NCBI Taxonomy" id="7398"/>
    <lineage>
        <taxon>Eukaryota</taxon>
        <taxon>Metazoa</taxon>
        <taxon>Ecdysozoa</taxon>
        <taxon>Arthropoda</taxon>
        <taxon>Hexapoda</taxon>
        <taxon>Insecta</taxon>
        <taxon>Pterygota</taxon>
        <taxon>Neoptera</taxon>
        <taxon>Endopterygota</taxon>
        <taxon>Diptera</taxon>
        <taxon>Brachycera</taxon>
        <taxon>Muscomorpha</taxon>
        <taxon>Hippoboscoidea</taxon>
        <taxon>Glossinidae</taxon>
        <taxon>Glossina</taxon>
    </lineage>
</organism>
<evidence type="ECO:0000313" key="3">
    <source>
        <dbReference type="Proteomes" id="UP000092445"/>
    </source>
</evidence>
<dbReference type="VEuPathDB" id="VectorBase:GPAI010857"/>
<reference evidence="3" key="1">
    <citation type="submission" date="2014-03" db="EMBL/GenBank/DDBJ databases">
        <authorList>
            <person name="Aksoy S."/>
            <person name="Warren W."/>
            <person name="Wilson R.K."/>
        </authorList>
    </citation>
    <scope>NUCLEOTIDE SEQUENCE [LARGE SCALE GENOMIC DNA]</scope>
    <source>
        <strain evidence="3">IAEA</strain>
    </source>
</reference>
<keyword evidence="3" id="KW-1185">Reference proteome</keyword>
<protein>
    <submittedName>
        <fullName evidence="2">Uncharacterized protein</fullName>
    </submittedName>
</protein>
<reference evidence="2" key="2">
    <citation type="submission" date="2020-05" db="UniProtKB">
        <authorList>
            <consortium name="EnsemblMetazoa"/>
        </authorList>
    </citation>
    <scope>IDENTIFICATION</scope>
    <source>
        <strain evidence="2">IAEA</strain>
    </source>
</reference>
<proteinExistence type="predicted"/>
<dbReference type="EnsemblMetazoa" id="GPAI010857-RA">
    <property type="protein sequence ID" value="GPAI010857-PA"/>
    <property type="gene ID" value="GPAI010857"/>
</dbReference>
<dbReference type="Proteomes" id="UP000092445">
    <property type="component" value="Unassembled WGS sequence"/>
</dbReference>
<feature type="compositionally biased region" description="Polar residues" evidence="1">
    <location>
        <begin position="89"/>
        <end position="107"/>
    </location>
</feature>
<evidence type="ECO:0000313" key="2">
    <source>
        <dbReference type="EnsemblMetazoa" id="GPAI010857-PA"/>
    </source>
</evidence>
<sequence>MASHLGHANRIQRPWEAVAPIHCDYDKLWFVACVTFDEIPDADDRVNANHPIQLWNNMVYLPLACMDDDGIYVNSYDPNLPMVRKDNEAAQSPLHSVNQPTNQPTEQSKTKLLGLTVPQYFSTYAEFRAQVHNAYGKKD</sequence>
<evidence type="ECO:0000256" key="1">
    <source>
        <dbReference type="SAM" id="MobiDB-lite"/>
    </source>
</evidence>